<dbReference type="InterPro" id="IPR015590">
    <property type="entry name" value="Aldehyde_DH_dom"/>
</dbReference>
<dbReference type="RefSeq" id="WP_092713652.1">
    <property type="nucleotide sequence ID" value="NZ_FMAG01000004.1"/>
</dbReference>
<dbReference type="PANTHER" id="PTHR11699">
    <property type="entry name" value="ALDEHYDE DEHYDROGENASE-RELATED"/>
    <property type="match status" value="1"/>
</dbReference>
<dbReference type="PROSITE" id="PS00070">
    <property type="entry name" value="ALDEHYDE_DEHYDR_CYS"/>
    <property type="match status" value="1"/>
</dbReference>
<evidence type="ECO:0000256" key="1">
    <source>
        <dbReference type="ARBA" id="ARBA00009986"/>
    </source>
</evidence>
<dbReference type="InterPro" id="IPR029510">
    <property type="entry name" value="Ald_DH_CS_GLU"/>
</dbReference>
<dbReference type="Gene3D" id="3.40.309.10">
    <property type="entry name" value="Aldehyde Dehydrogenase, Chain A, domain 2"/>
    <property type="match status" value="1"/>
</dbReference>
<keyword evidence="2" id="KW-0479">Metal-binding</keyword>
<keyword evidence="6" id="KW-0558">Oxidation</keyword>
<dbReference type="STRING" id="410764.GA0061103_4774"/>
<dbReference type="FunFam" id="3.40.605.10:FF:000001">
    <property type="entry name" value="Aldehyde dehydrogenase 1"/>
    <property type="match status" value="1"/>
</dbReference>
<evidence type="ECO:0000256" key="8">
    <source>
        <dbReference type="RuleBase" id="RU003345"/>
    </source>
</evidence>
<dbReference type="AlphaFoldDB" id="A0A1C3W3H6"/>
<evidence type="ECO:0000256" key="7">
    <source>
        <dbReference type="PROSITE-ProRule" id="PRU10007"/>
    </source>
</evidence>
<name>A0A1C3W3H6_9HYPH</name>
<comment type="similarity">
    <text evidence="1 8">Belongs to the aldehyde dehydrogenase family.</text>
</comment>
<dbReference type="GO" id="GO:0046872">
    <property type="term" value="F:metal ion binding"/>
    <property type="evidence" value="ECO:0007669"/>
    <property type="project" value="UniProtKB-KW"/>
</dbReference>
<dbReference type="GO" id="GO:0004030">
    <property type="term" value="F:aldehyde dehydrogenase [NAD(P)+] activity"/>
    <property type="evidence" value="ECO:0007669"/>
    <property type="project" value="UniProtKB-ARBA"/>
</dbReference>
<evidence type="ECO:0000259" key="9">
    <source>
        <dbReference type="Pfam" id="PF00171"/>
    </source>
</evidence>
<protein>
    <submittedName>
        <fullName evidence="10">Aldehyde dehydrogenase (NAD+)</fullName>
    </submittedName>
</protein>
<dbReference type="EMBL" id="FMAG01000004">
    <property type="protein sequence ID" value="SCB34448.1"/>
    <property type="molecule type" value="Genomic_DNA"/>
</dbReference>
<keyword evidence="3" id="KW-0521">NADP</keyword>
<evidence type="ECO:0000313" key="11">
    <source>
        <dbReference type="Proteomes" id="UP000199101"/>
    </source>
</evidence>
<dbReference type="Proteomes" id="UP000199101">
    <property type="component" value="Unassembled WGS sequence"/>
</dbReference>
<dbReference type="InterPro" id="IPR016163">
    <property type="entry name" value="Ald_DH_C"/>
</dbReference>
<evidence type="ECO:0000256" key="2">
    <source>
        <dbReference type="ARBA" id="ARBA00022723"/>
    </source>
</evidence>
<dbReference type="Gene3D" id="3.40.605.10">
    <property type="entry name" value="Aldehyde Dehydrogenase, Chain A, domain 1"/>
    <property type="match status" value="1"/>
</dbReference>
<evidence type="ECO:0000313" key="10">
    <source>
        <dbReference type="EMBL" id="SCB34448.1"/>
    </source>
</evidence>
<dbReference type="SUPFAM" id="SSF53720">
    <property type="entry name" value="ALDH-like"/>
    <property type="match status" value="1"/>
</dbReference>
<feature type="domain" description="Aldehyde dehydrogenase" evidence="9">
    <location>
        <begin position="28"/>
        <end position="483"/>
    </location>
</feature>
<dbReference type="InterPro" id="IPR016162">
    <property type="entry name" value="Ald_DH_N"/>
</dbReference>
<organism evidence="10 11">
    <name type="scientific">Rhizobium multihospitium</name>
    <dbReference type="NCBI Taxonomy" id="410764"/>
    <lineage>
        <taxon>Bacteria</taxon>
        <taxon>Pseudomonadati</taxon>
        <taxon>Pseudomonadota</taxon>
        <taxon>Alphaproteobacteria</taxon>
        <taxon>Hyphomicrobiales</taxon>
        <taxon>Rhizobiaceae</taxon>
        <taxon>Rhizobium/Agrobacterium group</taxon>
        <taxon>Rhizobium</taxon>
    </lineage>
</organism>
<dbReference type="PROSITE" id="PS00687">
    <property type="entry name" value="ALDEHYDE_DEHYDR_GLU"/>
    <property type="match status" value="1"/>
</dbReference>
<evidence type="ECO:0000256" key="3">
    <source>
        <dbReference type="ARBA" id="ARBA00022857"/>
    </source>
</evidence>
<feature type="active site" evidence="7">
    <location>
        <position position="259"/>
    </location>
</feature>
<proteinExistence type="inferred from homology"/>
<dbReference type="FunFam" id="3.40.309.10:FF:000012">
    <property type="entry name" value="Betaine aldehyde dehydrogenase"/>
    <property type="match status" value="1"/>
</dbReference>
<evidence type="ECO:0000256" key="4">
    <source>
        <dbReference type="ARBA" id="ARBA00022958"/>
    </source>
</evidence>
<keyword evidence="5 8" id="KW-0560">Oxidoreductase</keyword>
<sequence length="487" mass="51749">MSLSFDPDTLPLPIGHFIGGELIEVPGEIDMKRPSDGKPYAGCPIASPATVDRAVETAKAALKTSNWGGLRPRERVRVMHAWADLIEAEAETLARMEALSSTRLISQLAAGDIAVTAEQIRFFAEFADKEGGDVVPTDDKTFGMILSEPYGVVGAITPWNFPVSMAGWKLGPALAAGNAVVLKPSEMTPFSTVYLAELAVRAGLPAGLFNVVLGDGLSTGTALTGHLDIAKVSFTGSTRAGSAIMENIARTGIKPVTLELGGKSPQIVFQDADLSKAADAIVGSVLFNAGQACVAATRVIVEASVAGQFTEALIARMADIGPGPTWDEATRYSPIISERQRDRIDAIVAAAIKEGGRCIAGGKPMDRSGYFYEPTLLTDLDPSSPAILEEIFGPVLTLQTFEDEEEAMALADHPTYGLAAGLFTSDLSRTIRLSRQIQAGTVWINRYSRSRDHILPTGGYKRSGIGKDLGREAYLANRKTKSVLISL</sequence>
<dbReference type="Pfam" id="PF00171">
    <property type="entry name" value="Aldedh"/>
    <property type="match status" value="1"/>
</dbReference>
<accession>A0A1C3W3H6</accession>
<evidence type="ECO:0000256" key="6">
    <source>
        <dbReference type="ARBA" id="ARBA00023097"/>
    </source>
</evidence>
<dbReference type="OrthoDB" id="8175464at2"/>
<evidence type="ECO:0000256" key="5">
    <source>
        <dbReference type="ARBA" id="ARBA00023002"/>
    </source>
</evidence>
<dbReference type="InterPro" id="IPR016161">
    <property type="entry name" value="Ald_DH/histidinol_DH"/>
</dbReference>
<keyword evidence="11" id="KW-1185">Reference proteome</keyword>
<dbReference type="InterPro" id="IPR016160">
    <property type="entry name" value="Ald_DH_CS_CYS"/>
</dbReference>
<keyword evidence="4" id="KW-0630">Potassium</keyword>
<gene>
    <name evidence="10" type="ORF">GA0061103_4774</name>
</gene>
<reference evidence="11" key="1">
    <citation type="submission" date="2016-08" db="EMBL/GenBank/DDBJ databases">
        <authorList>
            <person name="Varghese N."/>
            <person name="Submissions Spin"/>
        </authorList>
    </citation>
    <scope>NUCLEOTIDE SEQUENCE [LARGE SCALE GENOMIC DNA]</scope>
    <source>
        <strain evidence="11">HAMBI 2975</strain>
    </source>
</reference>